<organism evidence="3 4">
    <name type="scientific">Marnyiella aurantia</name>
    <dbReference type="NCBI Taxonomy" id="2758037"/>
    <lineage>
        <taxon>Bacteria</taxon>
        <taxon>Pseudomonadati</taxon>
        <taxon>Bacteroidota</taxon>
        <taxon>Flavobacteriia</taxon>
        <taxon>Flavobacteriales</taxon>
        <taxon>Weeksellaceae</taxon>
        <taxon>Marnyiella</taxon>
    </lineage>
</organism>
<evidence type="ECO:0000256" key="1">
    <source>
        <dbReference type="SAM" id="Phobius"/>
    </source>
</evidence>
<keyword evidence="1" id="KW-1133">Transmembrane helix</keyword>
<feature type="transmembrane region" description="Helical" evidence="1">
    <location>
        <begin position="69"/>
        <end position="90"/>
    </location>
</feature>
<dbReference type="KEGG" id="cbau:H1R16_07700"/>
<keyword evidence="1" id="KW-0812">Transmembrane</keyword>
<reference evidence="4" key="2">
    <citation type="submission" date="2020-07" db="EMBL/GenBank/DDBJ databases">
        <title>Chryseobacterium sp.cx-624.</title>
        <authorList>
            <person name="Yang C."/>
        </authorList>
    </citation>
    <scope>NUCLEOTIDE SEQUENCE [LARGE SCALE GENOMIC DNA]</scope>
    <source>
        <strain evidence="4">cx-624</strain>
    </source>
</reference>
<dbReference type="RefSeq" id="WP_181887154.1">
    <property type="nucleotide sequence ID" value="NZ_CP059472.1"/>
</dbReference>
<reference evidence="5" key="3">
    <citation type="submission" date="2020-07" db="EMBL/GenBank/DDBJ databases">
        <title>Flavobacterium sp. xlx-214.</title>
        <authorList>
            <person name="Yang C."/>
        </authorList>
    </citation>
    <scope>NUCLEOTIDE SEQUENCE [LARGE SCALE GENOMIC DNA]</scope>
    <source>
        <strain evidence="5">CX-624</strain>
    </source>
</reference>
<reference evidence="2" key="4">
    <citation type="submission" date="2020-07" db="EMBL/GenBank/DDBJ databases">
        <authorList>
            <person name="Yang C."/>
        </authorList>
    </citation>
    <scope>NUCLEOTIDE SEQUENCE</scope>
    <source>
        <strain evidence="2">Cx-624</strain>
    </source>
</reference>
<evidence type="ECO:0000313" key="5">
    <source>
        <dbReference type="Proteomes" id="UP000539710"/>
    </source>
</evidence>
<evidence type="ECO:0000313" key="2">
    <source>
        <dbReference type="EMBL" id="MBA5247056.1"/>
    </source>
</evidence>
<dbReference type="Proteomes" id="UP000539710">
    <property type="component" value="Unassembled WGS sequence"/>
</dbReference>
<keyword evidence="1" id="KW-0472">Membrane</keyword>
<gene>
    <name evidence="3" type="ORF">H1R16_07700</name>
    <name evidence="2" type="ORF">H2507_07740</name>
</gene>
<accession>A0A7D7QUX2</accession>
<sequence length="96" mass="11172">MEVKQIIEVIVKSFLYTLLILFVINLGVFMFRLGDILNSGVKIISVEFSNFQFMLNERPGHNQFSNDHLLTNIIVFLTVATFVSRNEYFLNRQALK</sequence>
<reference evidence="3" key="1">
    <citation type="submission" date="2020-07" db="EMBL/GenBank/DDBJ databases">
        <title>Chryseobacterium sp. CX-624.</title>
        <authorList>
            <person name="Yang C."/>
        </authorList>
    </citation>
    <scope>NUCLEOTIDE SEQUENCE</scope>
    <source>
        <strain evidence="3">CX-624</strain>
    </source>
</reference>
<keyword evidence="5" id="KW-1185">Reference proteome</keyword>
<proteinExistence type="predicted"/>
<dbReference type="EMBL" id="CP059472">
    <property type="protein sequence ID" value="QMS97610.1"/>
    <property type="molecule type" value="Genomic_DNA"/>
</dbReference>
<name>A0A7D7QUX2_9FLAO</name>
<feature type="transmembrane region" description="Helical" evidence="1">
    <location>
        <begin position="9"/>
        <end position="31"/>
    </location>
</feature>
<dbReference type="AlphaFoldDB" id="A0A7D7QUX2"/>
<evidence type="ECO:0000313" key="3">
    <source>
        <dbReference type="EMBL" id="QMS97610.1"/>
    </source>
</evidence>
<protein>
    <submittedName>
        <fullName evidence="3">Uncharacterized protein</fullName>
    </submittedName>
</protein>
<evidence type="ECO:0000313" key="4">
    <source>
        <dbReference type="Proteomes" id="UP000515349"/>
    </source>
</evidence>
<dbReference type="EMBL" id="JACEUX010000002">
    <property type="protein sequence ID" value="MBA5247056.1"/>
    <property type="molecule type" value="Genomic_DNA"/>
</dbReference>
<dbReference type="Proteomes" id="UP000515349">
    <property type="component" value="Chromosome"/>
</dbReference>